<dbReference type="Proteomes" id="UP000285961">
    <property type="component" value="Unassembled WGS sequence"/>
</dbReference>
<dbReference type="GO" id="GO:0000166">
    <property type="term" value="F:nucleotide binding"/>
    <property type="evidence" value="ECO:0007669"/>
    <property type="project" value="InterPro"/>
</dbReference>
<name>A0A419F388_9BACT</name>
<dbReference type="EMBL" id="QZKI01000040">
    <property type="protein sequence ID" value="RJP72751.1"/>
    <property type="molecule type" value="Genomic_DNA"/>
</dbReference>
<dbReference type="InterPro" id="IPR004104">
    <property type="entry name" value="Gfo/Idh/MocA-like_OxRdtase_C"/>
</dbReference>
<dbReference type="Pfam" id="PF01408">
    <property type="entry name" value="GFO_IDH_MocA"/>
    <property type="match status" value="1"/>
</dbReference>
<dbReference type="Gene3D" id="3.40.50.720">
    <property type="entry name" value="NAD(P)-binding Rossmann-like Domain"/>
    <property type="match status" value="1"/>
</dbReference>
<evidence type="ECO:0000259" key="2">
    <source>
        <dbReference type="Pfam" id="PF02894"/>
    </source>
</evidence>
<dbReference type="InterPro" id="IPR036291">
    <property type="entry name" value="NAD(P)-bd_dom_sf"/>
</dbReference>
<reference evidence="3 4" key="1">
    <citation type="journal article" date="2017" name="ISME J.">
        <title>Energy and carbon metabolisms in a deep terrestrial subsurface fluid microbial community.</title>
        <authorList>
            <person name="Momper L."/>
            <person name="Jungbluth S.P."/>
            <person name="Lee M.D."/>
            <person name="Amend J.P."/>
        </authorList>
    </citation>
    <scope>NUCLEOTIDE SEQUENCE [LARGE SCALE GENOMIC DNA]</scope>
    <source>
        <strain evidence="3">SURF_17</strain>
    </source>
</reference>
<dbReference type="PANTHER" id="PTHR43593">
    <property type="match status" value="1"/>
</dbReference>
<sequence>MRKIKYGVIGCAGRMGMAHLLLVNNVVADRVKLEALCDLDRDQVTACAGLFPYEVRTFTDYRELLEVTSIDAVIISTPNDTHKQIAVEAFAAGKHVFCEKPLATTLADCDEIIRAADRAQKFLQVGLVYRYSPLYRRMRRLIADGEVGPVHMMWCKELLGSFYGRWRFKEALSGGAIVEKNCHHFDLFNWMIDARPKKVCAFGGQNVMKRGRTVEAIIMDTGEKNVVHDSEIIDNAVVIVEYENGARAQLLLCFFSPYGNDLEVGAIGDAGKVESWVKAHRIHLWRNAQEGRVEVFQPDSDVQQYGVFHSGAYQQHIEFADCILNNSPPVCDGRVGRESIVIALAAQKSIKEERIVHVDEL</sequence>
<dbReference type="SUPFAM" id="SSF51735">
    <property type="entry name" value="NAD(P)-binding Rossmann-fold domains"/>
    <property type="match status" value="1"/>
</dbReference>
<dbReference type="AlphaFoldDB" id="A0A419F388"/>
<evidence type="ECO:0000313" key="4">
    <source>
        <dbReference type="Proteomes" id="UP000285961"/>
    </source>
</evidence>
<proteinExistence type="predicted"/>
<comment type="caution">
    <text evidence="3">The sequence shown here is derived from an EMBL/GenBank/DDBJ whole genome shotgun (WGS) entry which is preliminary data.</text>
</comment>
<dbReference type="SUPFAM" id="SSF55347">
    <property type="entry name" value="Glyceraldehyde-3-phosphate dehydrogenase-like, C-terminal domain"/>
    <property type="match status" value="1"/>
</dbReference>
<evidence type="ECO:0000313" key="3">
    <source>
        <dbReference type="EMBL" id="RJP72751.1"/>
    </source>
</evidence>
<gene>
    <name evidence="3" type="ORF">C4532_05590</name>
</gene>
<dbReference type="PANTHER" id="PTHR43593:SF1">
    <property type="entry name" value="INOSITOL 2-DEHYDROGENASE"/>
    <property type="match status" value="1"/>
</dbReference>
<dbReference type="InterPro" id="IPR050424">
    <property type="entry name" value="Gfo-Idh-MocA_inositol_DH"/>
</dbReference>
<dbReference type="Pfam" id="PF02894">
    <property type="entry name" value="GFO_IDH_MocA_C"/>
    <property type="match status" value="1"/>
</dbReference>
<dbReference type="Gene3D" id="3.30.360.10">
    <property type="entry name" value="Dihydrodipicolinate Reductase, domain 2"/>
    <property type="match status" value="1"/>
</dbReference>
<accession>A0A419F388</accession>
<feature type="domain" description="Gfo/Idh/MocA-like oxidoreductase C-terminal" evidence="2">
    <location>
        <begin position="139"/>
        <end position="357"/>
    </location>
</feature>
<organism evidence="3 4">
    <name type="scientific">Candidatus Abyssobacteria bacterium SURF_17</name>
    <dbReference type="NCBI Taxonomy" id="2093361"/>
    <lineage>
        <taxon>Bacteria</taxon>
        <taxon>Pseudomonadati</taxon>
        <taxon>Candidatus Hydrogenedentota</taxon>
        <taxon>Candidatus Abyssobacteria</taxon>
    </lineage>
</organism>
<evidence type="ECO:0000259" key="1">
    <source>
        <dbReference type="Pfam" id="PF01408"/>
    </source>
</evidence>
<dbReference type="InterPro" id="IPR000683">
    <property type="entry name" value="Gfo/Idh/MocA-like_OxRdtase_N"/>
</dbReference>
<protein>
    <submittedName>
        <fullName evidence="3">Gfo/Idh/MocA family oxidoreductase</fullName>
    </submittedName>
</protein>
<feature type="domain" description="Gfo/Idh/MocA-like oxidoreductase N-terminal" evidence="1">
    <location>
        <begin position="4"/>
        <end position="126"/>
    </location>
</feature>